<keyword evidence="3" id="KW-1185">Reference proteome</keyword>
<protein>
    <submittedName>
        <fullName evidence="2">Uncharacterized protein</fullName>
    </submittedName>
</protein>
<reference evidence="2" key="1">
    <citation type="submission" date="2023-07" db="EMBL/GenBank/DDBJ databases">
        <title>draft genome sequence of fig (Ficus carica).</title>
        <authorList>
            <person name="Takahashi T."/>
            <person name="Nishimura K."/>
        </authorList>
    </citation>
    <scope>NUCLEOTIDE SEQUENCE</scope>
</reference>
<dbReference type="EMBL" id="BTGU01000042">
    <property type="protein sequence ID" value="GMN52630.1"/>
    <property type="molecule type" value="Genomic_DNA"/>
</dbReference>
<name>A0AA88DC84_FICCA</name>
<dbReference type="Proteomes" id="UP001187192">
    <property type="component" value="Unassembled WGS sequence"/>
</dbReference>
<accession>A0AA88DC84</accession>
<evidence type="ECO:0000313" key="2">
    <source>
        <dbReference type="EMBL" id="GMN52630.1"/>
    </source>
</evidence>
<evidence type="ECO:0000256" key="1">
    <source>
        <dbReference type="SAM" id="MobiDB-lite"/>
    </source>
</evidence>
<comment type="caution">
    <text evidence="2">The sequence shown here is derived from an EMBL/GenBank/DDBJ whole genome shotgun (WGS) entry which is preliminary data.</text>
</comment>
<gene>
    <name evidence="2" type="ORF">TIFTF001_021772</name>
</gene>
<dbReference type="AlphaFoldDB" id="A0AA88DC84"/>
<sequence>MPVLIPVDSSHSDRSPMASLGGLGRLRKSPSSPETTFEWQDLVAAAYIGGRSGQTTSSL</sequence>
<organism evidence="2 3">
    <name type="scientific">Ficus carica</name>
    <name type="common">Common fig</name>
    <dbReference type="NCBI Taxonomy" id="3494"/>
    <lineage>
        <taxon>Eukaryota</taxon>
        <taxon>Viridiplantae</taxon>
        <taxon>Streptophyta</taxon>
        <taxon>Embryophyta</taxon>
        <taxon>Tracheophyta</taxon>
        <taxon>Spermatophyta</taxon>
        <taxon>Magnoliopsida</taxon>
        <taxon>eudicotyledons</taxon>
        <taxon>Gunneridae</taxon>
        <taxon>Pentapetalae</taxon>
        <taxon>rosids</taxon>
        <taxon>fabids</taxon>
        <taxon>Rosales</taxon>
        <taxon>Moraceae</taxon>
        <taxon>Ficeae</taxon>
        <taxon>Ficus</taxon>
    </lineage>
</organism>
<proteinExistence type="predicted"/>
<evidence type="ECO:0000313" key="3">
    <source>
        <dbReference type="Proteomes" id="UP001187192"/>
    </source>
</evidence>
<feature type="region of interest" description="Disordered" evidence="1">
    <location>
        <begin position="1"/>
        <end position="34"/>
    </location>
</feature>